<dbReference type="InterPro" id="IPR000182">
    <property type="entry name" value="GNAT_dom"/>
</dbReference>
<dbReference type="PROSITE" id="PS51186">
    <property type="entry name" value="GNAT"/>
    <property type="match status" value="1"/>
</dbReference>
<dbReference type="GO" id="GO:0016747">
    <property type="term" value="F:acyltransferase activity, transferring groups other than amino-acyl groups"/>
    <property type="evidence" value="ECO:0007669"/>
    <property type="project" value="InterPro"/>
</dbReference>
<evidence type="ECO:0000259" key="1">
    <source>
        <dbReference type="PROSITE" id="PS51186"/>
    </source>
</evidence>
<evidence type="ECO:0000313" key="2">
    <source>
        <dbReference type="EMBL" id="KHF37904.1"/>
    </source>
</evidence>
<dbReference type="CDD" id="cd04301">
    <property type="entry name" value="NAT_SF"/>
    <property type="match status" value="1"/>
</dbReference>
<dbReference type="RefSeq" id="WP_034633996.1">
    <property type="nucleotide sequence ID" value="NZ_JRJU01000063.1"/>
</dbReference>
<accession>A0A0B0ID07</accession>
<dbReference type="Gene3D" id="3.40.630.30">
    <property type="match status" value="1"/>
</dbReference>
<dbReference type="InterPro" id="IPR016181">
    <property type="entry name" value="Acyl_CoA_acyltransferase"/>
</dbReference>
<protein>
    <submittedName>
        <fullName evidence="2">GCN5 family acetyltransferase</fullName>
    </submittedName>
</protein>
<comment type="caution">
    <text evidence="2">The sequence shown here is derived from an EMBL/GenBank/DDBJ whole genome shotgun (WGS) entry which is preliminary data.</text>
</comment>
<feature type="domain" description="N-acetyltransferase" evidence="1">
    <location>
        <begin position="156"/>
        <end position="293"/>
    </location>
</feature>
<proteinExistence type="predicted"/>
<dbReference type="Proteomes" id="UP000030832">
    <property type="component" value="Unassembled WGS sequence"/>
</dbReference>
<keyword evidence="2" id="KW-0808">Transferase</keyword>
<dbReference type="SUPFAM" id="SSF55729">
    <property type="entry name" value="Acyl-CoA N-acyltransferases (Nat)"/>
    <property type="match status" value="1"/>
</dbReference>
<sequence length="293" mass="33621">MAKINLMKKDDIQMVAEFISELNKMEHSHIGYCGKDRFEIAHSLNDDLTDIPYDKSFVTVYEKEELIGVLGFDADLMSDSAEIWGPFVKDNKWDIVNSMWEAMYELLPAEINSISMFPNSKNRKVSQLATNLSFSKHSDQTILTFSRNRKDELEEVPIVEIREEYFEEMIKLHEESFPGTYYNGQQIIERLNENNKVFIIANDNLSGYVYVEAEPAYGEASIEFFAVKESERGKGIGYQLLTVALTWLFAIGSIQSITLCVNSSNQNAINLYKKVGFQHIHDLSFFTKQIGIN</sequence>
<gene>
    <name evidence="2" type="ORF">LQ50_24680</name>
</gene>
<keyword evidence="3" id="KW-1185">Reference proteome</keyword>
<dbReference type="eggNOG" id="COG0456">
    <property type="taxonomic scope" value="Bacteria"/>
</dbReference>
<dbReference type="Pfam" id="PF00583">
    <property type="entry name" value="Acetyltransf_1"/>
    <property type="match status" value="1"/>
</dbReference>
<dbReference type="OrthoDB" id="87299at2"/>
<dbReference type="EMBL" id="JRJU01000063">
    <property type="protein sequence ID" value="KHF37904.1"/>
    <property type="molecule type" value="Genomic_DNA"/>
</dbReference>
<dbReference type="PANTHER" id="PTHR43415">
    <property type="entry name" value="SPERMIDINE N(1)-ACETYLTRANSFERASE"/>
    <property type="match status" value="1"/>
</dbReference>
<reference evidence="2 3" key="1">
    <citation type="submission" date="2014-09" db="EMBL/GenBank/DDBJ databases">
        <title>Genome sequencing and annotation of Bacillus Okhensis strain Kh10-101T.</title>
        <authorList>
            <person name="Prakash J.S."/>
        </authorList>
    </citation>
    <scope>NUCLEOTIDE SEQUENCE [LARGE SCALE GENOMIC DNA]</scope>
    <source>
        <strain evidence="3">Kh10-101T</strain>
    </source>
</reference>
<organism evidence="2 3">
    <name type="scientific">Halalkalibacter okhensis</name>
    <dbReference type="NCBI Taxonomy" id="333138"/>
    <lineage>
        <taxon>Bacteria</taxon>
        <taxon>Bacillati</taxon>
        <taxon>Bacillota</taxon>
        <taxon>Bacilli</taxon>
        <taxon>Bacillales</taxon>
        <taxon>Bacillaceae</taxon>
        <taxon>Halalkalibacter</taxon>
    </lineage>
</organism>
<dbReference type="PANTHER" id="PTHR43415:SF3">
    <property type="entry name" value="GNAT-FAMILY ACETYLTRANSFERASE"/>
    <property type="match status" value="1"/>
</dbReference>
<dbReference type="STRING" id="333138.LQ50_24680"/>
<dbReference type="AlphaFoldDB" id="A0A0B0ID07"/>
<evidence type="ECO:0000313" key="3">
    <source>
        <dbReference type="Proteomes" id="UP000030832"/>
    </source>
</evidence>
<name>A0A0B0ID07_9BACI</name>